<reference evidence="2" key="1">
    <citation type="submission" date="2017-04" db="EMBL/GenBank/DDBJ databases">
        <title>Unveiling RNA virosphere associated with marine microorganisms.</title>
        <authorList>
            <person name="Urayama S."/>
            <person name="Takaki Y."/>
            <person name="Nishi S."/>
            <person name="Yoshida Y."/>
            <person name="Deguchi S."/>
            <person name="Takai K."/>
            <person name="Nunoura T."/>
        </authorList>
    </citation>
    <scope>NUCLEOTIDE SEQUENCE</scope>
</reference>
<feature type="compositionally biased region" description="Acidic residues" evidence="1">
    <location>
        <begin position="328"/>
        <end position="343"/>
    </location>
</feature>
<organism evidence="2">
    <name type="scientific">viral metagenome</name>
    <dbReference type="NCBI Taxonomy" id="1070528"/>
    <lineage>
        <taxon>unclassified sequences</taxon>
        <taxon>metagenomes</taxon>
        <taxon>organismal metagenomes</taxon>
    </lineage>
</organism>
<proteinExistence type="predicted"/>
<dbReference type="AlphaFoldDB" id="A0A2V0R9A2"/>
<evidence type="ECO:0000313" key="2">
    <source>
        <dbReference type="EMBL" id="GBH21873.1"/>
    </source>
</evidence>
<protein>
    <submittedName>
        <fullName evidence="2">Uncharacterized protein</fullName>
    </submittedName>
</protein>
<accession>A0A2V0R9A2</accession>
<name>A0A2V0R9A2_9ZZZZ</name>
<evidence type="ECO:0000256" key="1">
    <source>
        <dbReference type="SAM" id="MobiDB-lite"/>
    </source>
</evidence>
<comment type="caution">
    <text evidence="2">The sequence shown here is derived from an EMBL/GenBank/DDBJ whole genome shotgun (WGS) entry which is preliminary data.</text>
</comment>
<dbReference type="EMBL" id="BDQA01000405">
    <property type="protein sequence ID" value="GBH21873.1"/>
    <property type="molecule type" value="Genomic_RNA"/>
</dbReference>
<sequence length="445" mass="50700">MSVSNTSLNHFHAINHIGLVYCFITPKVFEKIFNLKFNPKNLNSRKSFVNSRYLVKHLVSGKINKFDNKKLIVTLKEEYLTFLSLNSRRELKDITKYIKMDVFNAEQEDRKKFITKCQKVAKRMKRITCTTNELKYLKPIPTHFTPFKSTADLNTFCQENDIPSNTVMRRVGSGMSKGLKADDRIKGLGASTSGAKTAFNNAVMSGIGENVWNDVYEGSVFGYPITLAAAKNIIMETYQLTFHDNKAVINGEEYYISHLEGRTSALRNSDKMIGIGRDKIESEQQLINGFSEQAILAIPDANEYNLYPNQTHNSAFNKLRGTINEIEVEEDEDSSNDESDSDVEIPIIKRKPVSSNPGRTSDNDDDSIKDFTLKKKAVPSIYLSSSENLHSRYLNVNPSKMKYKTKDEIINDLILSIKNLKRWNRGCDDSEKVNENIINQLVHFN</sequence>
<feature type="region of interest" description="Disordered" evidence="1">
    <location>
        <begin position="328"/>
        <end position="367"/>
    </location>
</feature>